<evidence type="ECO:0000313" key="8">
    <source>
        <dbReference type="Proteomes" id="UP000176504"/>
    </source>
</evidence>
<protein>
    <recommendedName>
        <fullName evidence="6">PDZ domain-containing protein</fullName>
    </recommendedName>
</protein>
<reference evidence="7 8" key="1">
    <citation type="journal article" date="2016" name="Nat. Commun.">
        <title>Thousands of microbial genomes shed light on interconnected biogeochemical processes in an aquifer system.</title>
        <authorList>
            <person name="Anantharaman K."/>
            <person name="Brown C.T."/>
            <person name="Hug L.A."/>
            <person name="Sharon I."/>
            <person name="Castelle C.J."/>
            <person name="Probst A.J."/>
            <person name="Thomas B.C."/>
            <person name="Singh A."/>
            <person name="Wilkins M.J."/>
            <person name="Karaoz U."/>
            <person name="Brodie E.L."/>
            <person name="Williams K.H."/>
            <person name="Hubbard S.S."/>
            <person name="Banfield J.F."/>
        </authorList>
    </citation>
    <scope>NUCLEOTIDE SEQUENCE [LARGE SCALE GENOMIC DNA]</scope>
</reference>
<dbReference type="Gene3D" id="3.30.750.44">
    <property type="match status" value="1"/>
</dbReference>
<evidence type="ECO:0000256" key="2">
    <source>
        <dbReference type="ARBA" id="ARBA00022670"/>
    </source>
</evidence>
<comment type="caution">
    <text evidence="7">The sequence shown here is derived from an EMBL/GenBank/DDBJ whole genome shotgun (WGS) entry which is preliminary data.</text>
</comment>
<dbReference type="InterPro" id="IPR005151">
    <property type="entry name" value="Tail-specific_protease"/>
</dbReference>
<dbReference type="GO" id="GO:0006508">
    <property type="term" value="P:proteolysis"/>
    <property type="evidence" value="ECO:0007669"/>
    <property type="project" value="UniProtKB-KW"/>
</dbReference>
<dbReference type="Proteomes" id="UP000176504">
    <property type="component" value="Unassembled WGS sequence"/>
</dbReference>
<keyword evidence="4 5" id="KW-0720">Serine protease</keyword>
<dbReference type="Gene3D" id="3.90.226.10">
    <property type="entry name" value="2-enoyl-CoA Hydratase, Chain A, domain 1"/>
    <property type="match status" value="1"/>
</dbReference>
<dbReference type="GO" id="GO:0030288">
    <property type="term" value="C:outer membrane-bounded periplasmic space"/>
    <property type="evidence" value="ECO:0007669"/>
    <property type="project" value="TreeGrafter"/>
</dbReference>
<organism evidence="7 8">
    <name type="scientific">candidate division WWE3 bacterium RIFCSPLOWO2_01_FULL_41_18</name>
    <dbReference type="NCBI Taxonomy" id="1802625"/>
    <lineage>
        <taxon>Bacteria</taxon>
        <taxon>Katanobacteria</taxon>
    </lineage>
</organism>
<keyword evidence="3 5" id="KW-0378">Hydrolase</keyword>
<dbReference type="EMBL" id="MEVI01000002">
    <property type="protein sequence ID" value="OGC55467.1"/>
    <property type="molecule type" value="Genomic_DNA"/>
</dbReference>
<dbReference type="PANTHER" id="PTHR32060">
    <property type="entry name" value="TAIL-SPECIFIC PROTEASE"/>
    <property type="match status" value="1"/>
</dbReference>
<sequence length="405" mass="44450">MFKRASNFIILLLLLVSTFYGGFYFGKRGFNIEIKKNPPKITVINREPKDQEVDFEIFWQVWDSLNKKHIDRPLDAKKLVYGAVSGMVSSVGDEYTSFFTPPLNVVAKSTLNGVYEGIGAELGFKDKQLVIIAPLEGSPAEEEGITPGDKILEIEGASTVGITLSDAVSKIRGTEGTVSTLLIQTGENEPKEYKIVRRKIVSKSVSWKDLGDGIGYIRLARFGDKTIDEWNKAVDELTSQMPNLKGVVLDVRGNPGGYLSASVYIASEFVKSGLVLYEETADGTNVEYRVNREGKLVGKPVVVLVNSGSASASEIVSGALRDRLSAKLVGEKTFGKGTVQGSEEYEDGSSLHVTIAKWLTPKKVWVHKVGLEPDFVVERKEEDVVKGLDLQLDKAKEIIKAQIKS</sequence>
<keyword evidence="2 5" id="KW-0645">Protease</keyword>
<gene>
    <name evidence="7" type="ORF">A3A78_00730</name>
</gene>
<evidence type="ECO:0000256" key="4">
    <source>
        <dbReference type="ARBA" id="ARBA00022825"/>
    </source>
</evidence>
<evidence type="ECO:0000256" key="3">
    <source>
        <dbReference type="ARBA" id="ARBA00022801"/>
    </source>
</evidence>
<evidence type="ECO:0000256" key="1">
    <source>
        <dbReference type="ARBA" id="ARBA00009179"/>
    </source>
</evidence>
<dbReference type="SMART" id="SM00228">
    <property type="entry name" value="PDZ"/>
    <property type="match status" value="1"/>
</dbReference>
<dbReference type="SMART" id="SM00245">
    <property type="entry name" value="TSPc"/>
    <property type="match status" value="1"/>
</dbReference>
<feature type="domain" description="PDZ" evidence="6">
    <location>
        <begin position="119"/>
        <end position="186"/>
    </location>
</feature>
<evidence type="ECO:0000256" key="5">
    <source>
        <dbReference type="RuleBase" id="RU004404"/>
    </source>
</evidence>
<comment type="similarity">
    <text evidence="1 5">Belongs to the peptidase S41A family.</text>
</comment>
<dbReference type="GO" id="GO:0004175">
    <property type="term" value="F:endopeptidase activity"/>
    <property type="evidence" value="ECO:0007669"/>
    <property type="project" value="TreeGrafter"/>
</dbReference>
<dbReference type="InterPro" id="IPR004447">
    <property type="entry name" value="Peptidase_S41A"/>
</dbReference>
<dbReference type="PANTHER" id="PTHR32060:SF30">
    <property type="entry name" value="CARBOXY-TERMINAL PROCESSING PROTEASE CTPA"/>
    <property type="match status" value="1"/>
</dbReference>
<dbReference type="NCBIfam" id="TIGR00225">
    <property type="entry name" value="prc"/>
    <property type="match status" value="1"/>
</dbReference>
<dbReference type="AlphaFoldDB" id="A0A1F4VE51"/>
<dbReference type="CDD" id="cd07560">
    <property type="entry name" value="Peptidase_S41_CPP"/>
    <property type="match status" value="1"/>
</dbReference>
<evidence type="ECO:0000259" key="6">
    <source>
        <dbReference type="PROSITE" id="PS50106"/>
    </source>
</evidence>
<dbReference type="SUPFAM" id="SSF52096">
    <property type="entry name" value="ClpP/crotonase"/>
    <property type="match status" value="1"/>
</dbReference>
<proteinExistence type="inferred from homology"/>
<dbReference type="GO" id="GO:0008236">
    <property type="term" value="F:serine-type peptidase activity"/>
    <property type="evidence" value="ECO:0007669"/>
    <property type="project" value="UniProtKB-KW"/>
</dbReference>
<evidence type="ECO:0000313" key="7">
    <source>
        <dbReference type="EMBL" id="OGC55467.1"/>
    </source>
</evidence>
<dbReference type="CDD" id="cd06782">
    <property type="entry name" value="cpPDZ_CPP-like"/>
    <property type="match status" value="1"/>
</dbReference>
<dbReference type="Gene3D" id="2.30.42.10">
    <property type="match status" value="1"/>
</dbReference>
<dbReference type="InterPro" id="IPR029045">
    <property type="entry name" value="ClpP/crotonase-like_dom_sf"/>
</dbReference>
<accession>A0A1F4VE51</accession>
<dbReference type="InterPro" id="IPR001478">
    <property type="entry name" value="PDZ"/>
</dbReference>
<dbReference type="PROSITE" id="PS50106">
    <property type="entry name" value="PDZ"/>
    <property type="match status" value="1"/>
</dbReference>
<dbReference type="Pfam" id="PF03572">
    <property type="entry name" value="Peptidase_S41"/>
    <property type="match status" value="1"/>
</dbReference>
<dbReference type="FunFam" id="2.30.42.10:FF:000063">
    <property type="entry name" value="Peptidase, S41 family"/>
    <property type="match status" value="1"/>
</dbReference>
<name>A0A1F4VE51_UNCKA</name>
<dbReference type="SUPFAM" id="SSF50156">
    <property type="entry name" value="PDZ domain-like"/>
    <property type="match status" value="1"/>
</dbReference>
<dbReference type="InterPro" id="IPR036034">
    <property type="entry name" value="PDZ_sf"/>
</dbReference>
<dbReference type="GO" id="GO:0007165">
    <property type="term" value="P:signal transduction"/>
    <property type="evidence" value="ECO:0007669"/>
    <property type="project" value="TreeGrafter"/>
</dbReference>
<dbReference type="Pfam" id="PF00595">
    <property type="entry name" value="PDZ"/>
    <property type="match status" value="1"/>
</dbReference>